<protein>
    <submittedName>
        <fullName evidence="1">Uncharacterized protein</fullName>
    </submittedName>
</protein>
<dbReference type="AlphaFoldDB" id="A0A3R6FMU7"/>
<organism evidence="1 2">
    <name type="scientific">Leyella stercorea</name>
    <dbReference type="NCBI Taxonomy" id="363265"/>
    <lineage>
        <taxon>Bacteria</taxon>
        <taxon>Pseudomonadati</taxon>
        <taxon>Bacteroidota</taxon>
        <taxon>Bacteroidia</taxon>
        <taxon>Bacteroidales</taxon>
        <taxon>Prevotellaceae</taxon>
        <taxon>Leyella</taxon>
    </lineage>
</organism>
<evidence type="ECO:0000313" key="1">
    <source>
        <dbReference type="EMBL" id="RHK53078.1"/>
    </source>
</evidence>
<proteinExistence type="predicted"/>
<gene>
    <name evidence="1" type="ORF">DW060_01050</name>
</gene>
<name>A0A3R6FMU7_9BACT</name>
<dbReference type="Proteomes" id="UP000286598">
    <property type="component" value="Unassembled WGS sequence"/>
</dbReference>
<reference evidence="1 2" key="1">
    <citation type="submission" date="2018-08" db="EMBL/GenBank/DDBJ databases">
        <title>A genome reference for cultivated species of the human gut microbiota.</title>
        <authorList>
            <person name="Zou Y."/>
            <person name="Xue W."/>
            <person name="Luo G."/>
        </authorList>
    </citation>
    <scope>NUCLEOTIDE SEQUENCE [LARGE SCALE GENOMIC DNA]</scope>
    <source>
        <strain evidence="1 2">AF42-9</strain>
    </source>
</reference>
<comment type="caution">
    <text evidence="1">The sequence shown here is derived from an EMBL/GenBank/DDBJ whole genome shotgun (WGS) entry which is preliminary data.</text>
</comment>
<keyword evidence="2" id="KW-1185">Reference proteome</keyword>
<dbReference type="OrthoDB" id="1495502at2"/>
<dbReference type="EMBL" id="QRNO01000002">
    <property type="protein sequence ID" value="RHK53078.1"/>
    <property type="molecule type" value="Genomic_DNA"/>
</dbReference>
<sequence length="148" mass="17490">MDKKTFFHKVSQMRTAQREYFKTRSSAALASSKLLERQIDEEIKRAKAIMAAKAKLFYELVNTDPQTSQEWLNDHIRASLDYFFCDAEFQHQSELSSHFHDHGFCGTYDFPTLVINDMGDTSDDDMLEFKYEYINHKYYVTFLNRLKG</sequence>
<evidence type="ECO:0000313" key="2">
    <source>
        <dbReference type="Proteomes" id="UP000286598"/>
    </source>
</evidence>
<accession>A0A3R6FMU7</accession>